<keyword evidence="3" id="KW-1185">Reference proteome</keyword>
<evidence type="ECO:0000256" key="1">
    <source>
        <dbReference type="SAM" id="MobiDB-lite"/>
    </source>
</evidence>
<accession>A0AAV4CE07</accession>
<reference evidence="2 3" key="1">
    <citation type="journal article" date="2021" name="Elife">
        <title>Chloroplast acquisition without the gene transfer in kleptoplastic sea slugs, Plakobranchus ocellatus.</title>
        <authorList>
            <person name="Maeda T."/>
            <person name="Takahashi S."/>
            <person name="Yoshida T."/>
            <person name="Shimamura S."/>
            <person name="Takaki Y."/>
            <person name="Nagai Y."/>
            <person name="Toyoda A."/>
            <person name="Suzuki Y."/>
            <person name="Arimoto A."/>
            <person name="Ishii H."/>
            <person name="Satoh N."/>
            <person name="Nishiyama T."/>
            <person name="Hasebe M."/>
            <person name="Maruyama T."/>
            <person name="Minagawa J."/>
            <person name="Obokata J."/>
            <person name="Shigenobu S."/>
        </authorList>
    </citation>
    <scope>NUCLEOTIDE SEQUENCE [LARGE SCALE GENOMIC DNA]</scope>
</reference>
<comment type="caution">
    <text evidence="2">The sequence shown here is derived from an EMBL/GenBank/DDBJ whole genome shotgun (WGS) entry which is preliminary data.</text>
</comment>
<dbReference type="EMBL" id="BLXT01006309">
    <property type="protein sequence ID" value="GFO30981.1"/>
    <property type="molecule type" value="Genomic_DNA"/>
</dbReference>
<gene>
    <name evidence="2" type="ORF">PoB_005748600</name>
</gene>
<protein>
    <submittedName>
        <fullName evidence="2">Uncharacterized protein</fullName>
    </submittedName>
</protein>
<evidence type="ECO:0000313" key="3">
    <source>
        <dbReference type="Proteomes" id="UP000735302"/>
    </source>
</evidence>
<evidence type="ECO:0000313" key="2">
    <source>
        <dbReference type="EMBL" id="GFO30981.1"/>
    </source>
</evidence>
<sequence length="109" mass="11667">MGLGVGPENRLKLARSGPGEGASGGVEEKGWEWARVKGEGAWGGGTGKGLGLGQGKDIGVAILERKGFVKGYKRGLGMVQRNELRMWTGMELGWILERGWEWAKGKGLE</sequence>
<proteinExistence type="predicted"/>
<dbReference type="AlphaFoldDB" id="A0AAV4CE07"/>
<feature type="region of interest" description="Disordered" evidence="1">
    <location>
        <begin position="1"/>
        <end position="30"/>
    </location>
</feature>
<name>A0AAV4CE07_9GAST</name>
<dbReference type="Proteomes" id="UP000735302">
    <property type="component" value="Unassembled WGS sequence"/>
</dbReference>
<organism evidence="2 3">
    <name type="scientific">Plakobranchus ocellatus</name>
    <dbReference type="NCBI Taxonomy" id="259542"/>
    <lineage>
        <taxon>Eukaryota</taxon>
        <taxon>Metazoa</taxon>
        <taxon>Spiralia</taxon>
        <taxon>Lophotrochozoa</taxon>
        <taxon>Mollusca</taxon>
        <taxon>Gastropoda</taxon>
        <taxon>Heterobranchia</taxon>
        <taxon>Euthyneura</taxon>
        <taxon>Panpulmonata</taxon>
        <taxon>Sacoglossa</taxon>
        <taxon>Placobranchoidea</taxon>
        <taxon>Plakobranchidae</taxon>
        <taxon>Plakobranchus</taxon>
    </lineage>
</organism>